<dbReference type="GO" id="GO:0003676">
    <property type="term" value="F:nucleic acid binding"/>
    <property type="evidence" value="ECO:0007669"/>
    <property type="project" value="InterPro"/>
</dbReference>
<dbReference type="SMART" id="SM00490">
    <property type="entry name" value="HELICc"/>
    <property type="match status" value="1"/>
</dbReference>
<dbReference type="InterPro" id="IPR001650">
    <property type="entry name" value="Helicase_C-like"/>
</dbReference>
<dbReference type="RefSeq" id="WP_171445106.1">
    <property type="nucleotide sequence ID" value="NZ_JABFNS010000073.1"/>
</dbReference>
<dbReference type="GO" id="GO:0036297">
    <property type="term" value="P:interstrand cross-link repair"/>
    <property type="evidence" value="ECO:0007669"/>
    <property type="project" value="TreeGrafter"/>
</dbReference>
<dbReference type="Pfam" id="PF09369">
    <property type="entry name" value="MZB"/>
    <property type="match status" value="1"/>
</dbReference>
<comment type="caution">
    <text evidence="6">The sequence shown here is derived from an EMBL/GenBank/DDBJ whole genome shotgun (WGS) entry which is preliminary data.</text>
</comment>
<dbReference type="EMBL" id="JABFNT010000183">
    <property type="protein sequence ID" value="NOJ83330.1"/>
    <property type="molecule type" value="Genomic_DNA"/>
</dbReference>
<evidence type="ECO:0000256" key="2">
    <source>
        <dbReference type="ARBA" id="ARBA00022840"/>
    </source>
</evidence>
<evidence type="ECO:0000259" key="5">
    <source>
        <dbReference type="PROSITE" id="PS51194"/>
    </source>
</evidence>
<feature type="domain" description="Helicase C-terminal" evidence="5">
    <location>
        <begin position="831"/>
        <end position="973"/>
    </location>
</feature>
<dbReference type="SUPFAM" id="SSF52540">
    <property type="entry name" value="P-loop containing nucleoside triphosphate hydrolases"/>
    <property type="match status" value="1"/>
</dbReference>
<evidence type="ECO:0000256" key="3">
    <source>
        <dbReference type="SAM" id="Coils"/>
    </source>
</evidence>
<keyword evidence="1" id="KW-0547">Nucleotide-binding</keyword>
<dbReference type="GO" id="GO:0006289">
    <property type="term" value="P:nucleotide-excision repair"/>
    <property type="evidence" value="ECO:0007669"/>
    <property type="project" value="TreeGrafter"/>
</dbReference>
<gene>
    <name evidence="6" type="ORF">HNV28_34305</name>
</gene>
<sequence length="1904" mass="212588">MTLTGTASFGERMRFCLYNGNTPEETSSANKARNPSQVLDRLTLRQSPPPILVTNTTMLEYMLVRASDMPIVEQSRGRLRWIVLDEAHTYVGSQAAELSLLLRRVLTAFKADAEQVRFVATSATFGGKEASGELQRYLADLAGVSPDRVVFIDGRRAVPELDAAIPARAESLPTREQASTLDPKALFQRLAAVPQVRTLRNTLARTAQGLDQLSSELEKAQAFQPGEDKNAATLEWLDLLSFARDERGSLLPLRGHFFHRTQTGLWACCNSNCPGRGGGPLDSPSWRFGKVFLTRRATCDACDSRVYDMVFCVGCGSEYLCAEERNNLLEPLSSSTFEFDSDEGEDDDGLDDEDSAPRAHSVLLCGREPNGLTSKPLRFSPVTGELEPERADKVTQVVLIYPRKGRLQCMACGQRTEDREELFRPVRLGAPFFLGAAIPALLEQLSPSEKVPERMPLQGRRLITFSDSRQGTARLAARLQLEADRNYVRSLIYHQLLERKKGADLTGLQELEAKVARFEKHVQAMPELQQDLDEQRRALAQKRAQALRPSMPWAEMARWLASHRGIKEWMPERQRQRYPPAVLEGEALASLCLYREFVRRPKRQNSLETLGLVALSYPALERVTAMDIPSDWKVASLGLGAWQDFLKLCLDFFVRGHTAVHVPDGYLRMLGTQIRGSVIVHPDEPGVKNRRYPWPKAVMGRRLPRMARVLALALQLDEQKPENRELIDGLLKEAWSQLRKLGLLTKTDEGFVLALDQQAHVTLMTEGWICPITRRVLDTALQGVSPYQTERWAGGTARCQKVARPQPPVALTFGRDEEGRQSPGAILRWLATDPQVKEARELGVWTEFCDRITAFADYYQVDEHSAQQSKDRLVRLESDFKDGRVNVLSCSTTMEMGVDIGNLSAVTMANAPPGPANFLQRAGRAGRRGEARAVTLTICQSAPHAEAIFQSPLWPFTTPVHVPTVSLQSERIIQRHIQSLLLSHFLRRFDADSIQLTCEWFFLPTPEETKPYAESFADWLVDKAMEDGEIEAGLRRLTARSSLQGVEVLRLLQAAEANLRQIIERWKAEHEALEYELEEAGGRPDKDKKKRSQAPGQAARWAIWAQLRRLEGEYLLRTLANEGFLPAHGFPLHVVPFVNTTAEELEARAQAEKDKRSEREEGYGQARGYPARHLAVAIREYAPGSSVVIDGMVYDSSGLTLHWRLPPGDEDRKEFQIRRIAWRCRRCGACDTAASKPEACERCSASDISWMKLLQPSGFAVDIFSKPHNDFSRQRFIPVQEPWISAGRASWQPLAHPEAGRIRYDPEGLILHWSAGLSGKGYAICLECGRAESEIVEEREGPPPTQLAGHTRLRGGRGHQECEGNSDSKLAIQRNICLGGALHTDVVELQLQEPTTSVPITSEVACSSIAVALRQALAAKLGVRPEEIGWGTVPARSEQDAARRSILLFDMADGGAGYVSSVPGSLPELLRRAREILECSKHCDQACHACLLAFDTQHMLDKLSWREGREVLTDALLQALALPAELAVFGPETQLEAVPLSTALISEMRHSEAQECRIHLGGAVADWEIGDWRLWPHLARWAAEGIRVSLLIPEDCAAQLTWDEGRALVSRAEGARISLLITPPGGASIAGTRLIAEVGGAQYARRWAVTSEQSLLPGPDWGALGATGRCVTAKNPLALTPPTARPPRPEELAKARPGEFRELSIQAQLNGPIETLGERFWRLLIGIVPELGERLQAGQPLAEVSYTDRYVRSPITARLLFEVLRGLQRYTGGLRPNSQVKVQVAEPEPSRNPRSFLNQDWDNRQAQQDVLRRLLGPLGATSVEVSDRRNVAHMRELRLSWPNDEYLVIRLDHGLGFFRMDRQLRHEFRNDAERQARAIQQATFRIENHALGVVPLYTTGVLQR</sequence>
<dbReference type="PROSITE" id="PS51194">
    <property type="entry name" value="HELICASE_CTER"/>
    <property type="match status" value="1"/>
</dbReference>
<keyword evidence="3" id="KW-0175">Coiled coil</keyword>
<dbReference type="InterPro" id="IPR011545">
    <property type="entry name" value="DEAD/DEAH_box_helicase_dom"/>
</dbReference>
<dbReference type="Pfam" id="PF00270">
    <property type="entry name" value="DEAD"/>
    <property type="match status" value="1"/>
</dbReference>
<evidence type="ECO:0000313" key="6">
    <source>
        <dbReference type="EMBL" id="NOJ83330.1"/>
    </source>
</evidence>
<proteinExistence type="predicted"/>
<keyword evidence="2" id="KW-0067">ATP-binding</keyword>
<protein>
    <submittedName>
        <fullName evidence="6">DUF1998 domain-containing protein</fullName>
    </submittedName>
</protein>
<dbReference type="PANTHER" id="PTHR47957:SF3">
    <property type="entry name" value="ATP-DEPENDENT HELICASE HRQ1"/>
    <property type="match status" value="1"/>
</dbReference>
<dbReference type="InterPro" id="IPR018973">
    <property type="entry name" value="MZB"/>
</dbReference>
<organism evidence="6 7">
    <name type="scientific">Myxococcus xanthus</name>
    <dbReference type="NCBI Taxonomy" id="34"/>
    <lineage>
        <taxon>Bacteria</taxon>
        <taxon>Pseudomonadati</taxon>
        <taxon>Myxococcota</taxon>
        <taxon>Myxococcia</taxon>
        <taxon>Myxococcales</taxon>
        <taxon>Cystobacterineae</taxon>
        <taxon>Myxococcaceae</taxon>
        <taxon>Myxococcus</taxon>
    </lineage>
</organism>
<evidence type="ECO:0000313" key="7">
    <source>
        <dbReference type="Proteomes" id="UP000533080"/>
    </source>
</evidence>
<dbReference type="Gene3D" id="3.40.50.300">
    <property type="entry name" value="P-loop containing nucleotide triphosphate hydrolases"/>
    <property type="match status" value="2"/>
</dbReference>
<dbReference type="InterPro" id="IPR027417">
    <property type="entry name" value="P-loop_NTPase"/>
</dbReference>
<feature type="coiled-coil region" evidence="3">
    <location>
        <begin position="1049"/>
        <end position="1083"/>
    </location>
</feature>
<feature type="region of interest" description="Disordered" evidence="4">
    <location>
        <begin position="1336"/>
        <end position="1365"/>
    </location>
</feature>
<dbReference type="Pfam" id="PF00271">
    <property type="entry name" value="Helicase_C"/>
    <property type="match status" value="1"/>
</dbReference>
<dbReference type="Proteomes" id="UP000533080">
    <property type="component" value="Unassembled WGS sequence"/>
</dbReference>
<dbReference type="GO" id="GO:0043138">
    <property type="term" value="F:3'-5' DNA helicase activity"/>
    <property type="evidence" value="ECO:0007669"/>
    <property type="project" value="TreeGrafter"/>
</dbReference>
<evidence type="ECO:0000256" key="4">
    <source>
        <dbReference type="SAM" id="MobiDB-lite"/>
    </source>
</evidence>
<reference evidence="6 7" key="1">
    <citation type="submission" date="2020-05" db="EMBL/GenBank/DDBJ databases">
        <authorList>
            <person name="Whitworth D."/>
        </authorList>
    </citation>
    <scope>NUCLEOTIDE SEQUENCE [LARGE SCALE GENOMIC DNA]</scope>
    <source>
        <strain evidence="6 7">AM005</strain>
    </source>
</reference>
<accession>A0A7Y4IQW4</accession>
<evidence type="ECO:0000256" key="1">
    <source>
        <dbReference type="ARBA" id="ARBA00022741"/>
    </source>
</evidence>
<dbReference type="GO" id="GO:0005524">
    <property type="term" value="F:ATP binding"/>
    <property type="evidence" value="ECO:0007669"/>
    <property type="project" value="UniProtKB-KW"/>
</dbReference>
<name>A0A7Y4IQW4_MYXXA</name>
<dbReference type="PANTHER" id="PTHR47957">
    <property type="entry name" value="ATP-DEPENDENT HELICASE HRQ1"/>
    <property type="match status" value="1"/>
</dbReference>